<dbReference type="PANTHER" id="PTHR30329">
    <property type="entry name" value="STATOR ELEMENT OF FLAGELLAR MOTOR COMPLEX"/>
    <property type="match status" value="1"/>
</dbReference>
<accession>A0A0K2GBE8</accession>
<dbReference type="PROSITE" id="PS51123">
    <property type="entry name" value="OMPA_2"/>
    <property type="match status" value="1"/>
</dbReference>
<dbReference type="InterPro" id="IPR050330">
    <property type="entry name" value="Bact_OuterMem_StrucFunc"/>
</dbReference>
<dbReference type="InterPro" id="IPR036737">
    <property type="entry name" value="OmpA-like_sf"/>
</dbReference>
<evidence type="ECO:0000256" key="3">
    <source>
        <dbReference type="ARBA" id="ARBA00023139"/>
    </source>
</evidence>
<dbReference type="RefSeq" id="WP_083447878.1">
    <property type="nucleotide sequence ID" value="NZ_CP011801.1"/>
</dbReference>
<organism evidence="8 9">
    <name type="scientific">Nitrospira moscoviensis</name>
    <dbReference type="NCBI Taxonomy" id="42253"/>
    <lineage>
        <taxon>Bacteria</taxon>
        <taxon>Pseudomonadati</taxon>
        <taxon>Nitrospirota</taxon>
        <taxon>Nitrospiria</taxon>
        <taxon>Nitrospirales</taxon>
        <taxon>Nitrospiraceae</taxon>
        <taxon>Nitrospira</taxon>
    </lineage>
</organism>
<dbReference type="CDD" id="cd07185">
    <property type="entry name" value="OmpA_C-like"/>
    <property type="match status" value="1"/>
</dbReference>
<evidence type="ECO:0000256" key="2">
    <source>
        <dbReference type="ARBA" id="ARBA00023136"/>
    </source>
</evidence>
<sequence>MNSHVRMVGILAIGAVVLWGAAGCANKAVKSGGETGTSAPREQAPYIAESDLPPGTERVAPVIAAAKVDPAERMRQQEEAKVEQTATAAAGLRDVFFGYDSWTISEEGRQALARDAEWLRAHRQAQLKVEGHCDERGSSGYNFILAEKRAKAVRNYLLELGITKDRVTVVSYGKERPFCRERSESCYQQNRRGHLVVRP</sequence>
<keyword evidence="1 6" id="KW-0732">Signal</keyword>
<evidence type="ECO:0000256" key="5">
    <source>
        <dbReference type="ARBA" id="ARBA00023288"/>
    </source>
</evidence>
<dbReference type="OrthoDB" id="9809164at2"/>
<feature type="domain" description="OmpA-like" evidence="7">
    <location>
        <begin position="84"/>
        <end position="199"/>
    </location>
</feature>
<evidence type="ECO:0000259" key="7">
    <source>
        <dbReference type="PROSITE" id="PS51123"/>
    </source>
</evidence>
<evidence type="ECO:0000313" key="9">
    <source>
        <dbReference type="Proteomes" id="UP000069205"/>
    </source>
</evidence>
<proteinExistence type="inferred from homology"/>
<reference evidence="8 9" key="1">
    <citation type="journal article" date="2015" name="Proc. Natl. Acad. Sci. U.S.A.">
        <title>Expanded metabolic versatility of ubiquitous nitrite-oxidizing bacteria from the genus Nitrospira.</title>
        <authorList>
            <person name="Koch H."/>
            <person name="Lucker S."/>
            <person name="Albertsen M."/>
            <person name="Kitzinger K."/>
            <person name="Herbold C."/>
            <person name="Spieck E."/>
            <person name="Nielsen P.H."/>
            <person name="Wagner M."/>
            <person name="Daims H."/>
        </authorList>
    </citation>
    <scope>NUCLEOTIDE SEQUENCE [LARGE SCALE GENOMIC DNA]</scope>
    <source>
        <strain evidence="8 9">NSP M-1</strain>
    </source>
</reference>
<evidence type="ECO:0000313" key="8">
    <source>
        <dbReference type="EMBL" id="ALA58296.1"/>
    </source>
</evidence>
<comment type="subcellular location">
    <subcellularLocation>
        <location evidence="6">Cell outer membrane</location>
        <topology evidence="6">Lipid-anchor</topology>
    </subcellularLocation>
</comment>
<dbReference type="HAMAP" id="MF_02204">
    <property type="entry name" value="Pal"/>
    <property type="match status" value="1"/>
</dbReference>
<dbReference type="STRING" id="42253.NITMOv2_1876"/>
<dbReference type="Proteomes" id="UP000069205">
    <property type="component" value="Chromosome"/>
</dbReference>
<keyword evidence="9" id="KW-1185">Reference proteome</keyword>
<evidence type="ECO:0000256" key="6">
    <source>
        <dbReference type="HAMAP-Rule" id="MF_02204"/>
    </source>
</evidence>
<dbReference type="KEGG" id="nmv:NITMOv2_1876"/>
<dbReference type="AlphaFoldDB" id="A0A0K2GBE8"/>
<dbReference type="InterPro" id="IPR006665">
    <property type="entry name" value="OmpA-like"/>
</dbReference>
<dbReference type="PATRIC" id="fig|42253.5.peg.1846"/>
<dbReference type="PROSITE" id="PS51257">
    <property type="entry name" value="PROKAR_LIPOPROTEIN"/>
    <property type="match status" value="1"/>
</dbReference>
<gene>
    <name evidence="6" type="primary">pal</name>
    <name evidence="8" type="ORF">NITMOv2_1876</name>
</gene>
<dbReference type="Gene3D" id="3.30.1330.60">
    <property type="entry name" value="OmpA-like domain"/>
    <property type="match status" value="1"/>
</dbReference>
<dbReference type="GO" id="GO:0009279">
    <property type="term" value="C:cell outer membrane"/>
    <property type="evidence" value="ECO:0007669"/>
    <property type="project" value="UniProtKB-SubCell"/>
</dbReference>
<dbReference type="GO" id="GO:0051301">
    <property type="term" value="P:cell division"/>
    <property type="evidence" value="ECO:0007669"/>
    <property type="project" value="InterPro"/>
</dbReference>
<dbReference type="InterPro" id="IPR006664">
    <property type="entry name" value="OMP_bac"/>
</dbReference>
<name>A0A0K2GBE8_NITMO</name>
<dbReference type="PRINTS" id="PR01023">
    <property type="entry name" value="NAFLGMOTY"/>
</dbReference>
<dbReference type="InterPro" id="IPR039001">
    <property type="entry name" value="Pal"/>
</dbReference>
<dbReference type="SUPFAM" id="SSF103088">
    <property type="entry name" value="OmpA-like"/>
    <property type="match status" value="1"/>
</dbReference>
<dbReference type="PANTHER" id="PTHR30329:SF21">
    <property type="entry name" value="LIPOPROTEIN YIAD-RELATED"/>
    <property type="match status" value="1"/>
</dbReference>
<dbReference type="Pfam" id="PF00691">
    <property type="entry name" value="OmpA"/>
    <property type="match status" value="1"/>
</dbReference>
<dbReference type="PRINTS" id="PR01021">
    <property type="entry name" value="OMPADOMAIN"/>
</dbReference>
<evidence type="ECO:0000256" key="1">
    <source>
        <dbReference type="ARBA" id="ARBA00022729"/>
    </source>
</evidence>
<keyword evidence="2 6" id="KW-0472">Membrane</keyword>
<dbReference type="EMBL" id="CP011801">
    <property type="protein sequence ID" value="ALA58296.1"/>
    <property type="molecule type" value="Genomic_DNA"/>
</dbReference>
<keyword evidence="5 6" id="KW-0449">Lipoprotein</keyword>
<comment type="similarity">
    <text evidence="6">Belongs to the Pal lipoprotein family.</text>
</comment>
<keyword evidence="4 6" id="KW-0998">Cell outer membrane</keyword>
<keyword evidence="3 6" id="KW-0564">Palmitate</keyword>
<evidence type="ECO:0000256" key="4">
    <source>
        <dbReference type="ARBA" id="ARBA00023237"/>
    </source>
</evidence>
<protein>
    <recommendedName>
        <fullName evidence="6">Peptidoglycan-associated lipoprotein</fullName>
        <shortName evidence="6">PAL</shortName>
    </recommendedName>
</protein>